<dbReference type="AlphaFoldDB" id="A0A7I7QLJ2"/>
<organism evidence="1 2">
    <name type="scientific">Mycolicibacterium sediminis</name>
    <dbReference type="NCBI Taxonomy" id="1286180"/>
    <lineage>
        <taxon>Bacteria</taxon>
        <taxon>Bacillati</taxon>
        <taxon>Actinomycetota</taxon>
        <taxon>Actinomycetes</taxon>
        <taxon>Mycobacteriales</taxon>
        <taxon>Mycobacteriaceae</taxon>
        <taxon>Mycolicibacterium</taxon>
    </lineage>
</organism>
<name>A0A7I7QLJ2_9MYCO</name>
<sequence length="114" mass="12128">MSENDPCVGATFSSRQFVGDWTESGSTVVTTLAGDGTWTSRGDAAESGSWSYTPWEFTPAKDEIPASAAGQCVLWLRGSDPASSLVYVPLTVTDATLELSYVGRGNTIVWQRAS</sequence>
<evidence type="ECO:0000313" key="1">
    <source>
        <dbReference type="EMBL" id="BBY26746.1"/>
    </source>
</evidence>
<accession>A0A7I7QLJ2</accession>
<dbReference type="Proteomes" id="UP000467193">
    <property type="component" value="Chromosome"/>
</dbReference>
<proteinExistence type="predicted"/>
<reference evidence="1 2" key="1">
    <citation type="journal article" date="2019" name="Emerg. Microbes Infect.">
        <title>Comprehensive subspecies identification of 175 nontuberculous mycobacteria species based on 7547 genomic profiles.</title>
        <authorList>
            <person name="Matsumoto Y."/>
            <person name="Kinjo T."/>
            <person name="Motooka D."/>
            <person name="Nabeya D."/>
            <person name="Jung N."/>
            <person name="Uechi K."/>
            <person name="Horii T."/>
            <person name="Iida T."/>
            <person name="Fujita J."/>
            <person name="Nakamura S."/>
        </authorList>
    </citation>
    <scope>NUCLEOTIDE SEQUENCE [LARGE SCALE GENOMIC DNA]</scope>
    <source>
        <strain evidence="1 2">JCM 17899</strain>
    </source>
</reference>
<gene>
    <name evidence="1" type="ORF">MSEDJ_08420</name>
</gene>
<dbReference type="KEGG" id="msei:MSEDJ_08420"/>
<protein>
    <recommendedName>
        <fullName evidence="3">Lipocalin-like domain-containing protein</fullName>
    </recommendedName>
</protein>
<evidence type="ECO:0000313" key="2">
    <source>
        <dbReference type="Proteomes" id="UP000467193"/>
    </source>
</evidence>
<evidence type="ECO:0008006" key="3">
    <source>
        <dbReference type="Google" id="ProtNLM"/>
    </source>
</evidence>
<keyword evidence="2" id="KW-1185">Reference proteome</keyword>
<dbReference type="EMBL" id="AP022588">
    <property type="protein sequence ID" value="BBY26746.1"/>
    <property type="molecule type" value="Genomic_DNA"/>
</dbReference>